<dbReference type="InterPro" id="IPR036116">
    <property type="entry name" value="FN3_sf"/>
</dbReference>
<comment type="caution">
    <text evidence="9">The sequence shown here is derived from an EMBL/GenBank/DDBJ whole genome shotgun (WGS) entry which is preliminary data.</text>
</comment>
<dbReference type="Gene3D" id="3.20.20.80">
    <property type="entry name" value="Glycosidases"/>
    <property type="match status" value="1"/>
</dbReference>
<dbReference type="Gene3D" id="2.60.40.10">
    <property type="entry name" value="Immunoglobulins"/>
    <property type="match status" value="5"/>
</dbReference>
<dbReference type="SUPFAM" id="SSF51445">
    <property type="entry name" value="(Trans)glycosidases"/>
    <property type="match status" value="1"/>
</dbReference>
<evidence type="ECO:0000313" key="9">
    <source>
        <dbReference type="EMBL" id="MBZ5737834.1"/>
    </source>
</evidence>
<keyword evidence="4" id="KW-0119">Carbohydrate metabolism</keyword>
<proteinExistence type="inferred from homology"/>
<evidence type="ECO:0000256" key="4">
    <source>
        <dbReference type="ARBA" id="ARBA00023326"/>
    </source>
</evidence>
<keyword evidence="3 5" id="KW-0326">Glycosidase</keyword>
<feature type="region of interest" description="Disordered" evidence="6">
    <location>
        <begin position="524"/>
        <end position="547"/>
    </location>
</feature>
<keyword evidence="2 5" id="KW-0378">Hydrolase</keyword>
<evidence type="ECO:0000256" key="2">
    <source>
        <dbReference type="ARBA" id="ARBA00022801"/>
    </source>
</evidence>
<evidence type="ECO:0000256" key="3">
    <source>
        <dbReference type="ARBA" id="ARBA00023295"/>
    </source>
</evidence>
<dbReference type="InterPro" id="IPR050964">
    <property type="entry name" value="Striated_Muscle_Regulatory"/>
</dbReference>
<sequence length="809" mass="85505">MAALTRGSSTRSLLGVLAALALALVGFVAAVPTAPAGADGPADCTLTAQLENPCRPWFGGNSNLYPGITAGSLNQYLYFEQRTGRQMDVAHTFHAVGQTTANQLTDNDRYFINRPNTLLYTNWALTNDFATATGGNDAVNQQIDQMAASIKSVAPAKIFLTLHHEPENDLDVAPSGCSFTPTGTMGTAEEYRAMWANVRARFDAAGVDNVVWVMNYMGYPKYDCTVDALWPGDDLVDWVTYTGYEDSDVGVSFDEEVGTFYDLLTAHSAPGHDYLSKPWGIAEWSIYNTTQESAYLYYRQAREAVEAGRFPRLRMYLVFDNADQTKNLYDYQVSYGKNRTLDPLEQAWFNQYANSWALTGDGTPDPDAPTVPGSTALALDAGERPVLSWDASTDDDGAVTYDVLRDGVRVATTATTRFVDAGVAEGSHFYQVRAVDPTGRAGELSDPLVISAPAPDTTPPSVPTGLGVSLVDHQPSLTWDASSDDRSVTGYDVYRGTTLLATTTETAYVDDTAPAGTATYTVTARDGSDNVSDPSSSVTIEVPDTTPPSAPVLAGTLVGRVPSLSWSASGDDVGVTAYDVYRGTTLLTTTTSLAYDDSAAPTGIQTYTVRARDAAGNVSDASVPVSITVPPPADTTAPTRPTGLRVALAGGVPSLTWNASTDATGVTGYDVLRGGTVIATVTGRQYTDRTAPQGRSSTYTVRARDAAGNVSAVSSSVSIRVPDTTAPVGPGTLSLTRSGTRATLRWSAATDNVAVTAYWVYRGSTRVATLGASARSYAATGLVSGRSYTFRVVARDAAGNQSPGASATG</sequence>
<name>A0ABS7UAH1_9ACTN</name>
<dbReference type="PANTHER" id="PTHR13817">
    <property type="entry name" value="TITIN"/>
    <property type="match status" value="1"/>
</dbReference>
<reference evidence="9 10" key="1">
    <citation type="submission" date="2021-09" db="EMBL/GenBank/DDBJ databases">
        <title>Whole genome sequence of Nocardioides sp. GBK3QG-3.</title>
        <authorList>
            <person name="Tuo L."/>
        </authorList>
    </citation>
    <scope>NUCLEOTIDE SEQUENCE [LARGE SCALE GENOMIC DNA]</scope>
    <source>
        <strain evidence="9 10">GBK3QG-3</strain>
    </source>
</reference>
<feature type="compositionally biased region" description="Polar residues" evidence="6">
    <location>
        <begin position="529"/>
        <end position="539"/>
    </location>
</feature>
<dbReference type="EMBL" id="JAIQZJ010000002">
    <property type="protein sequence ID" value="MBZ5737834.1"/>
    <property type="molecule type" value="Genomic_DNA"/>
</dbReference>
<keyword evidence="10" id="KW-1185">Reference proteome</keyword>
<accession>A0ABS7UAH1</accession>
<evidence type="ECO:0000259" key="8">
    <source>
        <dbReference type="PROSITE" id="PS51764"/>
    </source>
</evidence>
<dbReference type="SMART" id="SM00060">
    <property type="entry name" value="FN3"/>
    <property type="match status" value="4"/>
</dbReference>
<evidence type="ECO:0000256" key="5">
    <source>
        <dbReference type="PROSITE-ProRule" id="PRU01100"/>
    </source>
</evidence>
<dbReference type="InterPro" id="IPR013783">
    <property type="entry name" value="Ig-like_fold"/>
</dbReference>
<dbReference type="CDD" id="cd00063">
    <property type="entry name" value="FN3"/>
    <property type="match status" value="1"/>
</dbReference>
<evidence type="ECO:0008006" key="11">
    <source>
        <dbReference type="Google" id="ProtNLM"/>
    </source>
</evidence>
<dbReference type="RefSeq" id="WP_224122208.1">
    <property type="nucleotide sequence ID" value="NZ_JAIQZJ010000002.1"/>
</dbReference>
<dbReference type="Pfam" id="PF00041">
    <property type="entry name" value="fn3"/>
    <property type="match status" value="1"/>
</dbReference>
<evidence type="ECO:0000313" key="10">
    <source>
        <dbReference type="Proteomes" id="UP000780875"/>
    </source>
</evidence>
<keyword evidence="4" id="KW-0624">Polysaccharide degradation</keyword>
<dbReference type="InterPro" id="IPR003961">
    <property type="entry name" value="FN3_dom"/>
</dbReference>
<dbReference type="PROSITE" id="PS50853">
    <property type="entry name" value="FN3"/>
    <property type="match status" value="1"/>
</dbReference>
<gene>
    <name evidence="9" type="ORF">K8U61_06655</name>
</gene>
<feature type="domain" description="GH26" evidence="8">
    <location>
        <begin position="32"/>
        <end position="361"/>
    </location>
</feature>
<feature type="domain" description="Fibronectin type-III" evidence="7">
    <location>
        <begin position="726"/>
        <end position="809"/>
    </location>
</feature>
<dbReference type="PANTHER" id="PTHR13817:SF101">
    <property type="entry name" value="PROTEIN TURTLE HOMOLOG A-LIKE"/>
    <property type="match status" value="1"/>
</dbReference>
<dbReference type="InterPro" id="IPR006311">
    <property type="entry name" value="TAT_signal"/>
</dbReference>
<feature type="active site" description="Nucleophile" evidence="5">
    <location>
        <position position="283"/>
    </location>
</feature>
<dbReference type="Proteomes" id="UP000780875">
    <property type="component" value="Unassembled WGS sequence"/>
</dbReference>
<dbReference type="InterPro" id="IPR017853">
    <property type="entry name" value="GH"/>
</dbReference>
<comment type="similarity">
    <text evidence="5">Belongs to the glycosyl hydrolase 26 family.</text>
</comment>
<protein>
    <recommendedName>
        <fullName evidence="11">Fibronectin type III domain-containing protein</fullName>
    </recommendedName>
</protein>
<organism evidence="9 10">
    <name type="scientific">Nocardioides mangrovi</name>
    <dbReference type="NCBI Taxonomy" id="2874580"/>
    <lineage>
        <taxon>Bacteria</taxon>
        <taxon>Bacillati</taxon>
        <taxon>Actinomycetota</taxon>
        <taxon>Actinomycetes</taxon>
        <taxon>Propionibacteriales</taxon>
        <taxon>Nocardioidaceae</taxon>
        <taxon>Nocardioides</taxon>
    </lineage>
</organism>
<evidence type="ECO:0000256" key="1">
    <source>
        <dbReference type="ARBA" id="ARBA00022737"/>
    </source>
</evidence>
<evidence type="ECO:0000259" key="7">
    <source>
        <dbReference type="PROSITE" id="PS50853"/>
    </source>
</evidence>
<keyword evidence="1" id="KW-0677">Repeat</keyword>
<evidence type="ECO:0000256" key="6">
    <source>
        <dbReference type="SAM" id="MobiDB-lite"/>
    </source>
</evidence>
<dbReference type="PROSITE" id="PS51318">
    <property type="entry name" value="TAT"/>
    <property type="match status" value="1"/>
</dbReference>
<dbReference type="SUPFAM" id="SSF49265">
    <property type="entry name" value="Fibronectin type III"/>
    <property type="match status" value="2"/>
</dbReference>
<dbReference type="PROSITE" id="PS51764">
    <property type="entry name" value="GH26"/>
    <property type="match status" value="1"/>
</dbReference>
<dbReference type="InterPro" id="IPR022790">
    <property type="entry name" value="GH26_dom"/>
</dbReference>
<feature type="active site" description="Proton donor" evidence="5">
    <location>
        <position position="165"/>
    </location>
</feature>